<dbReference type="PANTHER" id="PTHR46112:SF8">
    <property type="entry name" value="CYTOPLASMIC PEPTIDASE PEPQ-RELATED"/>
    <property type="match status" value="1"/>
</dbReference>
<protein>
    <submittedName>
        <fullName evidence="2">Xaa-Pro peptidase family protein</fullName>
    </submittedName>
</protein>
<dbReference type="SUPFAM" id="SSF55920">
    <property type="entry name" value="Creatinase/aminopeptidase"/>
    <property type="match status" value="1"/>
</dbReference>
<dbReference type="Gene3D" id="3.90.230.10">
    <property type="entry name" value="Creatinase/methionine aminopeptidase superfamily"/>
    <property type="match status" value="1"/>
</dbReference>
<dbReference type="EMBL" id="CP094929">
    <property type="protein sequence ID" value="UOM50278.1"/>
    <property type="molecule type" value="Genomic_DNA"/>
</dbReference>
<evidence type="ECO:0000313" key="2">
    <source>
        <dbReference type="EMBL" id="UOM50278.1"/>
    </source>
</evidence>
<dbReference type="PRINTS" id="PR00599">
    <property type="entry name" value="MAPEPTIDASE"/>
</dbReference>
<proteinExistence type="predicted"/>
<gene>
    <name evidence="2" type="ORF">MUG09_12010</name>
</gene>
<evidence type="ECO:0000313" key="3">
    <source>
        <dbReference type="Proteomes" id="UP000829708"/>
    </source>
</evidence>
<accession>A0ABY4D9Z8</accession>
<keyword evidence="3" id="KW-1185">Reference proteome</keyword>
<dbReference type="Gene3D" id="3.40.350.10">
    <property type="entry name" value="Creatinase/prolidase N-terminal domain"/>
    <property type="match status" value="1"/>
</dbReference>
<dbReference type="InterPro" id="IPR001714">
    <property type="entry name" value="Pept_M24_MAP"/>
</dbReference>
<name>A0ABY4D9Z8_9SPIR</name>
<sequence>MEDAYALNREKIAQAKLILAQSGIDCWIVKTKEGSDPCMPLMFGLTISGDAALIVTPKTTIAITSSIDAHDVVSSGLFEQVITYTRTGFGEQLRRLIERLDPKRIAVNYSMENHLSDGLTVGSYRALKNMLGSTYATRLESSEQFLQKLRSIKSPKEVEYIQKAIDITLEIYDEVFAQVRKGMTEIEIGQLFVDGMIKRGVVNGITRKLTPPIVMNHNIAHRGPGNSVLKEGDYLIFDFSVDYKGYCSDIARTCYVLREGETSASPQMQRAFETIYEAINRALAALRPGAVGTDVDRCARQHILDCGYQDIFHAVGHQVGRDVHDGGTLLGPIKKRYKNASLGVVEEGMVFAIEPTILYEQGPAIISEENALVTADGAVLLSKRQESLVLIH</sequence>
<dbReference type="SUPFAM" id="SSF53092">
    <property type="entry name" value="Creatinase/prolidase N-terminal domain"/>
    <property type="match status" value="1"/>
</dbReference>
<dbReference type="InterPro" id="IPR029149">
    <property type="entry name" value="Creatin/AminoP/Spt16_N"/>
</dbReference>
<dbReference type="InterPro" id="IPR036005">
    <property type="entry name" value="Creatinase/aminopeptidase-like"/>
</dbReference>
<feature type="domain" description="Peptidase M24" evidence="1">
    <location>
        <begin position="159"/>
        <end position="374"/>
    </location>
</feature>
<dbReference type="Proteomes" id="UP000829708">
    <property type="component" value="Chromosome"/>
</dbReference>
<reference evidence="3" key="1">
    <citation type="journal article" date="2024" name="J Bioinform Genom">
        <title>Complete genome sequence of the type strain bacterium Sphaerochaeta associata GLS2t (VKM B-2742)t.</title>
        <authorList>
            <person name="Troshina O.Y."/>
            <person name="Tepeeva A.N."/>
            <person name="Arzamasceva V.O."/>
            <person name="Whitman W.B."/>
            <person name="Varghese N."/>
            <person name="Shapiro N."/>
            <person name="Woyke T."/>
            <person name="Kripides N.C."/>
            <person name="Vasilenko O.V."/>
        </authorList>
    </citation>
    <scope>NUCLEOTIDE SEQUENCE [LARGE SCALE GENOMIC DNA]</scope>
    <source>
        <strain evidence="3">GLS2T</strain>
    </source>
</reference>
<organism evidence="2 3">
    <name type="scientific">Sphaerochaeta associata</name>
    <dbReference type="NCBI Taxonomy" id="1129264"/>
    <lineage>
        <taxon>Bacteria</taxon>
        <taxon>Pseudomonadati</taxon>
        <taxon>Spirochaetota</taxon>
        <taxon>Spirochaetia</taxon>
        <taxon>Spirochaetales</taxon>
        <taxon>Sphaerochaetaceae</taxon>
        <taxon>Sphaerochaeta</taxon>
    </lineage>
</organism>
<dbReference type="InterPro" id="IPR050659">
    <property type="entry name" value="Peptidase_M24B"/>
</dbReference>
<evidence type="ECO:0000259" key="1">
    <source>
        <dbReference type="Pfam" id="PF00557"/>
    </source>
</evidence>
<dbReference type="Pfam" id="PF00557">
    <property type="entry name" value="Peptidase_M24"/>
    <property type="match status" value="1"/>
</dbReference>
<dbReference type="InterPro" id="IPR000994">
    <property type="entry name" value="Pept_M24"/>
</dbReference>
<dbReference type="PANTHER" id="PTHR46112">
    <property type="entry name" value="AMINOPEPTIDASE"/>
    <property type="match status" value="1"/>
</dbReference>
<dbReference type="RefSeq" id="WP_244771669.1">
    <property type="nucleotide sequence ID" value="NZ_CP094929.1"/>
</dbReference>